<feature type="compositionally biased region" description="Polar residues" evidence="1">
    <location>
        <begin position="102"/>
        <end position="117"/>
    </location>
</feature>
<evidence type="ECO:0000256" key="1">
    <source>
        <dbReference type="SAM" id="MobiDB-lite"/>
    </source>
</evidence>
<evidence type="ECO:0000313" key="3">
    <source>
        <dbReference type="Proteomes" id="UP000094801"/>
    </source>
</evidence>
<dbReference type="AlphaFoldDB" id="A0A1E4T543"/>
<keyword evidence="3" id="KW-1185">Reference proteome</keyword>
<feature type="compositionally biased region" description="Polar residues" evidence="1">
    <location>
        <begin position="41"/>
        <end position="51"/>
    </location>
</feature>
<protein>
    <submittedName>
        <fullName evidence="2">Uncharacterized protein</fullName>
    </submittedName>
</protein>
<dbReference type="Proteomes" id="UP000094801">
    <property type="component" value="Unassembled WGS sequence"/>
</dbReference>
<accession>A0A1E4T543</accession>
<feature type="compositionally biased region" description="Low complexity" evidence="1">
    <location>
        <begin position="60"/>
        <end position="93"/>
    </location>
</feature>
<gene>
    <name evidence="2" type="ORF">CANARDRAFT_21866</name>
</gene>
<feature type="region of interest" description="Disordered" evidence="1">
    <location>
        <begin position="1"/>
        <end position="23"/>
    </location>
</feature>
<sequence length="439" mass="49310">MYPASIRTPMRQLRHYASSSEGSLATSLMEKLKNLKEVSETKNVTAKSDSGFSKKAGSDQRQNNNRNNNNRNNNNSYKNNNNNRNQRLGQGNNADQRIRSSFRGNNNKRNIRASGSRSRLGAEDQDHEVDGESTGDDLVDFLGAIDTDLKAKALHTRDTIRAQIGKNLSQESRDELDNEELKKAIFDANETSELANRLNVIPGEKSLAEQEEEYYRLISTPPSMRVKPKATRESARRGLRMIEGVNRLVSMGHKKEFDLNTKTLKRSPSELSYEYQLNPISATDLEFGKSKMGYDLKSRVMRAVDQITTKRGFPLGSLQWNGQKLVPANSKIYPYANPLLSTSLVRPLANLNHLSNVSPDEIKQTFDTTVRGLRAELPRSQEKNFKTEQSRVNAEAVANALNSNAQLKVDNLHMKMAPVFLEHGSLKQLPTAVNPPKKI</sequence>
<reference evidence="3" key="1">
    <citation type="submission" date="2016-04" db="EMBL/GenBank/DDBJ databases">
        <title>Comparative genomics of biotechnologically important yeasts.</title>
        <authorList>
            <consortium name="DOE Joint Genome Institute"/>
            <person name="Riley R."/>
            <person name="Haridas S."/>
            <person name="Wolfe K.H."/>
            <person name="Lopes M.R."/>
            <person name="Hittinger C.T."/>
            <person name="Goker M."/>
            <person name="Salamov A."/>
            <person name="Wisecaver J."/>
            <person name="Long T.M."/>
            <person name="Aerts A.L."/>
            <person name="Barry K."/>
            <person name="Choi C."/>
            <person name="Clum A."/>
            <person name="Coughlan A.Y."/>
            <person name="Deshpande S."/>
            <person name="Douglass A.P."/>
            <person name="Hanson S.J."/>
            <person name="Klenk H.-P."/>
            <person name="Labutti K."/>
            <person name="Lapidus A."/>
            <person name="Lindquist E."/>
            <person name="Lipzen A."/>
            <person name="Meier-Kolthoff J.P."/>
            <person name="Ohm R.A."/>
            <person name="Otillar R.P."/>
            <person name="Pangilinan J."/>
            <person name="Peng Y."/>
            <person name="Rokas A."/>
            <person name="Rosa C.A."/>
            <person name="Scheuner C."/>
            <person name="Sibirny A.A."/>
            <person name="Slot J.C."/>
            <person name="Stielow J.B."/>
            <person name="Sun H."/>
            <person name="Kurtzman C.P."/>
            <person name="Blackwell M."/>
            <person name="Grigoriev I.V."/>
            <person name="Jeffries T.W."/>
        </authorList>
    </citation>
    <scope>NUCLEOTIDE SEQUENCE [LARGE SCALE GENOMIC DNA]</scope>
    <source>
        <strain evidence="3">NRRL YB-2248</strain>
    </source>
</reference>
<proteinExistence type="predicted"/>
<feature type="compositionally biased region" description="Basic and acidic residues" evidence="1">
    <location>
        <begin position="120"/>
        <end position="130"/>
    </location>
</feature>
<feature type="region of interest" description="Disordered" evidence="1">
    <location>
        <begin position="39"/>
        <end position="135"/>
    </location>
</feature>
<dbReference type="OrthoDB" id="3992150at2759"/>
<name>A0A1E4T543_9ASCO</name>
<organism evidence="2 3">
    <name type="scientific">[Candida] arabinofermentans NRRL YB-2248</name>
    <dbReference type="NCBI Taxonomy" id="983967"/>
    <lineage>
        <taxon>Eukaryota</taxon>
        <taxon>Fungi</taxon>
        <taxon>Dikarya</taxon>
        <taxon>Ascomycota</taxon>
        <taxon>Saccharomycotina</taxon>
        <taxon>Pichiomycetes</taxon>
        <taxon>Pichiales</taxon>
        <taxon>Pichiaceae</taxon>
        <taxon>Ogataea</taxon>
        <taxon>Ogataea/Candida clade</taxon>
    </lineage>
</organism>
<evidence type="ECO:0000313" key="2">
    <source>
        <dbReference type="EMBL" id="ODV86883.1"/>
    </source>
</evidence>
<dbReference type="EMBL" id="KV453849">
    <property type="protein sequence ID" value="ODV86883.1"/>
    <property type="molecule type" value="Genomic_DNA"/>
</dbReference>